<reference evidence="3 4" key="1">
    <citation type="submission" date="2019-03" db="EMBL/GenBank/DDBJ databases">
        <title>Draft Genome Sequence of Duganella callidus sp. nov., a Novel Duganella Species Isolated from Cultivated Soil.</title>
        <authorList>
            <person name="Raths R."/>
            <person name="Peta V."/>
            <person name="Bucking H."/>
        </authorList>
    </citation>
    <scope>NUCLEOTIDE SEQUENCE [LARGE SCALE GENOMIC DNA]</scope>
    <source>
        <strain evidence="3 4">DN04</strain>
    </source>
</reference>
<sequence>MIRPRKQGGAALLELALTLPVLLTMLAYLVFYGRLLYTYEIMQKASRDATRYLSTASATNMHSPALVGQEIAVTQAILQSELGTMGAAASGAFVTILCNATLCNGGVLPTTVTVVVELGVQNDLPGYVNDFPAPWLIASQTMRYAGN</sequence>
<dbReference type="AlphaFoldDB" id="A0A4Y9SK63"/>
<name>A0A4Y9SK63_9BURK</name>
<feature type="transmembrane region" description="Helical" evidence="1">
    <location>
        <begin position="12"/>
        <end position="37"/>
    </location>
</feature>
<evidence type="ECO:0000313" key="3">
    <source>
        <dbReference type="EMBL" id="TFW23258.1"/>
    </source>
</evidence>
<dbReference type="InterPro" id="IPR012495">
    <property type="entry name" value="TadE-like_dom"/>
</dbReference>
<keyword evidence="1" id="KW-1133">Transmembrane helix</keyword>
<proteinExistence type="predicted"/>
<keyword evidence="1" id="KW-0812">Transmembrane</keyword>
<evidence type="ECO:0000259" key="2">
    <source>
        <dbReference type="Pfam" id="PF07811"/>
    </source>
</evidence>
<dbReference type="RefSeq" id="WP_135201689.1">
    <property type="nucleotide sequence ID" value="NZ_SPVG01000110.1"/>
</dbReference>
<accession>A0A4Y9SK63</accession>
<comment type="caution">
    <text evidence="3">The sequence shown here is derived from an EMBL/GenBank/DDBJ whole genome shotgun (WGS) entry which is preliminary data.</text>
</comment>
<evidence type="ECO:0000256" key="1">
    <source>
        <dbReference type="SAM" id="Phobius"/>
    </source>
</evidence>
<dbReference type="EMBL" id="SPVG01000110">
    <property type="protein sequence ID" value="TFW23258.1"/>
    <property type="molecule type" value="Genomic_DNA"/>
</dbReference>
<dbReference type="Proteomes" id="UP000297729">
    <property type="component" value="Unassembled WGS sequence"/>
</dbReference>
<dbReference type="Pfam" id="PF07811">
    <property type="entry name" value="TadE"/>
    <property type="match status" value="1"/>
</dbReference>
<evidence type="ECO:0000313" key="4">
    <source>
        <dbReference type="Proteomes" id="UP000297729"/>
    </source>
</evidence>
<protein>
    <submittedName>
        <fullName evidence="3">Pilus assembly protein</fullName>
    </submittedName>
</protein>
<keyword evidence="4" id="KW-1185">Reference proteome</keyword>
<keyword evidence="1" id="KW-0472">Membrane</keyword>
<feature type="domain" description="TadE-like" evidence="2">
    <location>
        <begin position="9"/>
        <end position="51"/>
    </location>
</feature>
<organism evidence="3 4">
    <name type="scientific">Duganella callida</name>
    <dbReference type="NCBI Taxonomy" id="2561932"/>
    <lineage>
        <taxon>Bacteria</taxon>
        <taxon>Pseudomonadati</taxon>
        <taxon>Pseudomonadota</taxon>
        <taxon>Betaproteobacteria</taxon>
        <taxon>Burkholderiales</taxon>
        <taxon>Oxalobacteraceae</taxon>
        <taxon>Telluria group</taxon>
        <taxon>Duganella</taxon>
    </lineage>
</organism>
<gene>
    <name evidence="3" type="ORF">E4L98_11425</name>
</gene>
<dbReference type="OrthoDB" id="8781929at2"/>